<keyword evidence="1" id="KW-1133">Transmembrane helix</keyword>
<dbReference type="RefSeq" id="WP_184324996.1">
    <property type="nucleotide sequence ID" value="NZ_JACHLZ010000001.1"/>
</dbReference>
<dbReference type="Proteomes" id="UP000588158">
    <property type="component" value="Unassembled WGS sequence"/>
</dbReference>
<proteinExistence type="predicted"/>
<sequence length="156" mass="16355">MTTAAQERPGRAAPGAPAPRGARRLLLPLGIVGAGLALAVGVQLVFDPFRTHIPLCIVHQLTGLDCPGCGAIRAVHSLLAGDLLLALRSNALLVLSLPLIAAGLAMWTVRRVRGLRTDLMPSRTALLVMVGIAVLFGVLRNLPAFWFLAPISYVGA</sequence>
<dbReference type="EMBL" id="JACHLZ010000001">
    <property type="protein sequence ID" value="MBB5831554.1"/>
    <property type="molecule type" value="Genomic_DNA"/>
</dbReference>
<keyword evidence="1" id="KW-0472">Membrane</keyword>
<evidence type="ECO:0000313" key="2">
    <source>
        <dbReference type="EMBL" id="MBB5831554.1"/>
    </source>
</evidence>
<feature type="transmembrane region" description="Helical" evidence="1">
    <location>
        <begin position="25"/>
        <end position="46"/>
    </location>
</feature>
<accession>A0A841AEI7</accession>
<organism evidence="2 3">
    <name type="scientific">Brachybacterium aquaticum</name>
    <dbReference type="NCBI Taxonomy" id="1432564"/>
    <lineage>
        <taxon>Bacteria</taxon>
        <taxon>Bacillati</taxon>
        <taxon>Actinomycetota</taxon>
        <taxon>Actinomycetes</taxon>
        <taxon>Micrococcales</taxon>
        <taxon>Dermabacteraceae</taxon>
        <taxon>Brachybacterium</taxon>
    </lineage>
</organism>
<protein>
    <recommendedName>
        <fullName evidence="4">DUF2752 domain-containing protein</fullName>
    </recommendedName>
</protein>
<gene>
    <name evidence="2" type="ORF">HNR70_001367</name>
</gene>
<dbReference type="InterPro" id="IPR021215">
    <property type="entry name" value="DUF2752"/>
</dbReference>
<reference evidence="2 3" key="1">
    <citation type="submission" date="2020-08" db="EMBL/GenBank/DDBJ databases">
        <title>Sequencing the genomes of 1000 actinobacteria strains.</title>
        <authorList>
            <person name="Klenk H.-P."/>
        </authorList>
    </citation>
    <scope>NUCLEOTIDE SEQUENCE [LARGE SCALE GENOMIC DNA]</scope>
    <source>
        <strain evidence="2 3">DSM 28796</strain>
    </source>
</reference>
<name>A0A841AEI7_9MICO</name>
<dbReference type="Pfam" id="PF10825">
    <property type="entry name" value="DUF2752"/>
    <property type="match status" value="1"/>
</dbReference>
<keyword evidence="1" id="KW-0812">Transmembrane</keyword>
<dbReference type="AlphaFoldDB" id="A0A841AEI7"/>
<evidence type="ECO:0000313" key="3">
    <source>
        <dbReference type="Proteomes" id="UP000588158"/>
    </source>
</evidence>
<feature type="transmembrane region" description="Helical" evidence="1">
    <location>
        <begin position="91"/>
        <end position="112"/>
    </location>
</feature>
<evidence type="ECO:0008006" key="4">
    <source>
        <dbReference type="Google" id="ProtNLM"/>
    </source>
</evidence>
<evidence type="ECO:0000256" key="1">
    <source>
        <dbReference type="SAM" id="Phobius"/>
    </source>
</evidence>
<comment type="caution">
    <text evidence="2">The sequence shown here is derived from an EMBL/GenBank/DDBJ whole genome shotgun (WGS) entry which is preliminary data.</text>
</comment>
<keyword evidence="3" id="KW-1185">Reference proteome</keyword>
<feature type="transmembrane region" description="Helical" evidence="1">
    <location>
        <begin position="124"/>
        <end position="149"/>
    </location>
</feature>